<keyword evidence="2" id="KW-1185">Reference proteome</keyword>
<dbReference type="Gramene" id="Mp3g20470.1">
    <property type="protein sequence ID" value="Mp3g20470.1.cds1"/>
    <property type="gene ID" value="Mp3g20470"/>
</dbReference>
<evidence type="ECO:0000313" key="1">
    <source>
        <dbReference type="EMBL" id="PTQ29015.1"/>
    </source>
</evidence>
<accession>A0A2R6W589</accession>
<gene>
    <name evidence="1" type="ORF">MARPO_0149s0012</name>
</gene>
<organism evidence="1 2">
    <name type="scientific">Marchantia polymorpha</name>
    <name type="common">Common liverwort</name>
    <name type="synonym">Marchantia aquatica</name>
    <dbReference type="NCBI Taxonomy" id="3197"/>
    <lineage>
        <taxon>Eukaryota</taxon>
        <taxon>Viridiplantae</taxon>
        <taxon>Streptophyta</taxon>
        <taxon>Embryophyta</taxon>
        <taxon>Marchantiophyta</taxon>
        <taxon>Marchantiopsida</taxon>
        <taxon>Marchantiidae</taxon>
        <taxon>Marchantiales</taxon>
        <taxon>Marchantiaceae</taxon>
        <taxon>Marchantia</taxon>
    </lineage>
</organism>
<proteinExistence type="predicted"/>
<dbReference type="EMBL" id="KZ772819">
    <property type="protein sequence ID" value="PTQ29015.1"/>
    <property type="molecule type" value="Genomic_DNA"/>
</dbReference>
<reference evidence="2" key="1">
    <citation type="journal article" date="2017" name="Cell">
        <title>Insights into land plant evolution garnered from the Marchantia polymorpha genome.</title>
        <authorList>
            <person name="Bowman J.L."/>
            <person name="Kohchi T."/>
            <person name="Yamato K.T."/>
            <person name="Jenkins J."/>
            <person name="Shu S."/>
            <person name="Ishizaki K."/>
            <person name="Yamaoka S."/>
            <person name="Nishihama R."/>
            <person name="Nakamura Y."/>
            <person name="Berger F."/>
            <person name="Adam C."/>
            <person name="Aki S.S."/>
            <person name="Althoff F."/>
            <person name="Araki T."/>
            <person name="Arteaga-Vazquez M.A."/>
            <person name="Balasubrmanian S."/>
            <person name="Barry K."/>
            <person name="Bauer D."/>
            <person name="Boehm C.R."/>
            <person name="Briginshaw L."/>
            <person name="Caballero-Perez J."/>
            <person name="Catarino B."/>
            <person name="Chen F."/>
            <person name="Chiyoda S."/>
            <person name="Chovatia M."/>
            <person name="Davies K.M."/>
            <person name="Delmans M."/>
            <person name="Demura T."/>
            <person name="Dierschke T."/>
            <person name="Dolan L."/>
            <person name="Dorantes-Acosta A.E."/>
            <person name="Eklund D.M."/>
            <person name="Florent S.N."/>
            <person name="Flores-Sandoval E."/>
            <person name="Fujiyama A."/>
            <person name="Fukuzawa H."/>
            <person name="Galik B."/>
            <person name="Grimanelli D."/>
            <person name="Grimwood J."/>
            <person name="Grossniklaus U."/>
            <person name="Hamada T."/>
            <person name="Haseloff J."/>
            <person name="Hetherington A.J."/>
            <person name="Higo A."/>
            <person name="Hirakawa Y."/>
            <person name="Hundley H.N."/>
            <person name="Ikeda Y."/>
            <person name="Inoue K."/>
            <person name="Inoue S.I."/>
            <person name="Ishida S."/>
            <person name="Jia Q."/>
            <person name="Kakita M."/>
            <person name="Kanazawa T."/>
            <person name="Kawai Y."/>
            <person name="Kawashima T."/>
            <person name="Kennedy M."/>
            <person name="Kinose K."/>
            <person name="Kinoshita T."/>
            <person name="Kohara Y."/>
            <person name="Koide E."/>
            <person name="Komatsu K."/>
            <person name="Kopischke S."/>
            <person name="Kubo M."/>
            <person name="Kyozuka J."/>
            <person name="Lagercrantz U."/>
            <person name="Lin S.S."/>
            <person name="Lindquist E."/>
            <person name="Lipzen A.M."/>
            <person name="Lu C.W."/>
            <person name="De Luna E."/>
            <person name="Martienssen R.A."/>
            <person name="Minamino N."/>
            <person name="Mizutani M."/>
            <person name="Mizutani M."/>
            <person name="Mochizuki N."/>
            <person name="Monte I."/>
            <person name="Mosher R."/>
            <person name="Nagasaki H."/>
            <person name="Nakagami H."/>
            <person name="Naramoto S."/>
            <person name="Nishitani K."/>
            <person name="Ohtani M."/>
            <person name="Okamoto T."/>
            <person name="Okumura M."/>
            <person name="Phillips J."/>
            <person name="Pollak B."/>
            <person name="Reinders A."/>
            <person name="Rovekamp M."/>
            <person name="Sano R."/>
            <person name="Sawa S."/>
            <person name="Schmid M.W."/>
            <person name="Shirakawa M."/>
            <person name="Solano R."/>
            <person name="Spunde A."/>
            <person name="Suetsugu N."/>
            <person name="Sugano S."/>
            <person name="Sugiyama A."/>
            <person name="Sun R."/>
            <person name="Suzuki Y."/>
            <person name="Takenaka M."/>
            <person name="Takezawa D."/>
            <person name="Tomogane H."/>
            <person name="Tsuzuki M."/>
            <person name="Ueda T."/>
            <person name="Umeda M."/>
            <person name="Ward J.M."/>
            <person name="Watanabe Y."/>
            <person name="Yazaki K."/>
            <person name="Yokoyama R."/>
            <person name="Yoshitake Y."/>
            <person name="Yotsui I."/>
            <person name="Zachgo S."/>
            <person name="Schmutz J."/>
        </authorList>
    </citation>
    <scope>NUCLEOTIDE SEQUENCE [LARGE SCALE GENOMIC DNA]</scope>
    <source>
        <strain evidence="2">Tak-1</strain>
    </source>
</reference>
<name>A0A2R6W589_MARPO</name>
<evidence type="ECO:0000313" key="2">
    <source>
        <dbReference type="Proteomes" id="UP000244005"/>
    </source>
</evidence>
<dbReference type="Proteomes" id="UP000244005">
    <property type="component" value="Unassembled WGS sequence"/>
</dbReference>
<protein>
    <submittedName>
        <fullName evidence="1">Uncharacterized protein</fullName>
    </submittedName>
</protein>
<dbReference type="AlphaFoldDB" id="A0A2R6W589"/>
<sequence length="88" mass="10130">MLRGLCRGGYSYWYIKGQTDVKLGETVLRNVLRGSCLAQEITIAKIFSSTGSGLWHLTRRFIRVTCMSKQWHQQVLKIAKIKLGNTKW</sequence>